<name>A0ACB7RVV1_HYAAI</name>
<accession>A0ACB7RVV1</accession>
<dbReference type="EMBL" id="CM023487">
    <property type="protein sequence ID" value="KAH6925949.1"/>
    <property type="molecule type" value="Genomic_DNA"/>
</dbReference>
<organism evidence="1 2">
    <name type="scientific">Hyalomma asiaticum</name>
    <name type="common">Tick</name>
    <dbReference type="NCBI Taxonomy" id="266040"/>
    <lineage>
        <taxon>Eukaryota</taxon>
        <taxon>Metazoa</taxon>
        <taxon>Ecdysozoa</taxon>
        <taxon>Arthropoda</taxon>
        <taxon>Chelicerata</taxon>
        <taxon>Arachnida</taxon>
        <taxon>Acari</taxon>
        <taxon>Parasitiformes</taxon>
        <taxon>Ixodida</taxon>
        <taxon>Ixodoidea</taxon>
        <taxon>Ixodidae</taxon>
        <taxon>Hyalomminae</taxon>
        <taxon>Hyalomma</taxon>
    </lineage>
</organism>
<sequence>MWLCSTALTYHRMLVLRFAYSGLITHGRRPWRLNARLLKHGEILQDLGNLLNRSMQGRTDLDGRELDEVKEAVAECFKSWGKRRAREEDA</sequence>
<comment type="caution">
    <text evidence="1">The sequence shown here is derived from an EMBL/GenBank/DDBJ whole genome shotgun (WGS) entry which is preliminary data.</text>
</comment>
<proteinExistence type="predicted"/>
<evidence type="ECO:0000313" key="1">
    <source>
        <dbReference type="EMBL" id="KAH6925949.1"/>
    </source>
</evidence>
<dbReference type="Proteomes" id="UP000821845">
    <property type="component" value="Chromosome 7"/>
</dbReference>
<keyword evidence="2" id="KW-1185">Reference proteome</keyword>
<reference evidence="1" key="1">
    <citation type="submission" date="2020-05" db="EMBL/GenBank/DDBJ databases">
        <title>Large-scale comparative analyses of tick genomes elucidate their genetic diversity and vector capacities.</title>
        <authorList>
            <person name="Jia N."/>
            <person name="Wang J."/>
            <person name="Shi W."/>
            <person name="Du L."/>
            <person name="Sun Y."/>
            <person name="Zhan W."/>
            <person name="Jiang J."/>
            <person name="Wang Q."/>
            <person name="Zhang B."/>
            <person name="Ji P."/>
            <person name="Sakyi L.B."/>
            <person name="Cui X."/>
            <person name="Yuan T."/>
            <person name="Jiang B."/>
            <person name="Yang W."/>
            <person name="Lam T.T.-Y."/>
            <person name="Chang Q."/>
            <person name="Ding S."/>
            <person name="Wang X."/>
            <person name="Zhu J."/>
            <person name="Ruan X."/>
            <person name="Zhao L."/>
            <person name="Wei J."/>
            <person name="Que T."/>
            <person name="Du C."/>
            <person name="Cheng J."/>
            <person name="Dai P."/>
            <person name="Han X."/>
            <person name="Huang E."/>
            <person name="Gao Y."/>
            <person name="Liu J."/>
            <person name="Shao H."/>
            <person name="Ye R."/>
            <person name="Li L."/>
            <person name="Wei W."/>
            <person name="Wang X."/>
            <person name="Wang C."/>
            <person name="Yang T."/>
            <person name="Huo Q."/>
            <person name="Li W."/>
            <person name="Guo W."/>
            <person name="Chen H."/>
            <person name="Zhou L."/>
            <person name="Ni X."/>
            <person name="Tian J."/>
            <person name="Zhou Y."/>
            <person name="Sheng Y."/>
            <person name="Liu T."/>
            <person name="Pan Y."/>
            <person name="Xia L."/>
            <person name="Li J."/>
            <person name="Zhao F."/>
            <person name="Cao W."/>
        </authorList>
    </citation>
    <scope>NUCLEOTIDE SEQUENCE</scope>
    <source>
        <strain evidence="1">Hyas-2018</strain>
    </source>
</reference>
<protein>
    <submittedName>
        <fullName evidence="1">Uncharacterized protein</fullName>
    </submittedName>
</protein>
<evidence type="ECO:0000313" key="2">
    <source>
        <dbReference type="Proteomes" id="UP000821845"/>
    </source>
</evidence>
<gene>
    <name evidence="1" type="ORF">HPB50_012442</name>
</gene>